<evidence type="ECO:0000313" key="2">
    <source>
        <dbReference type="EMBL" id="SMG42155.1"/>
    </source>
</evidence>
<dbReference type="RefSeq" id="WP_085494666.1">
    <property type="nucleotide sequence ID" value="NZ_FXAZ01000003.1"/>
</dbReference>
<proteinExistence type="predicted"/>
<sequence length="143" mass="16046">MEKINVQNMIKSFFLGLFIGVVLQFIDQGEALFSYRLLVVLASGSIGFLIGLMTEWLTSKLPIRMANAKTYFFVNNLIALVLTALLMSAVILITNRNLENKGGFVSIVLIVLGIVCIANLLDYGWYRRAQHKLKTFQASLKDK</sequence>
<evidence type="ECO:0000256" key="1">
    <source>
        <dbReference type="SAM" id="Phobius"/>
    </source>
</evidence>
<dbReference type="STRING" id="1852522.SAMN06295960_2467"/>
<keyword evidence="1" id="KW-0472">Membrane</keyword>
<name>A0A1X7KL62_9BACL</name>
<gene>
    <name evidence="2" type="ORF">SAMN06295960_2467</name>
</gene>
<keyword evidence="1" id="KW-1133">Transmembrane helix</keyword>
<dbReference type="OrthoDB" id="2612376at2"/>
<keyword evidence="3" id="KW-1185">Reference proteome</keyword>
<feature type="transmembrane region" description="Helical" evidence="1">
    <location>
        <begin position="105"/>
        <end position="126"/>
    </location>
</feature>
<dbReference type="EMBL" id="FXAZ01000003">
    <property type="protein sequence ID" value="SMG42155.1"/>
    <property type="molecule type" value="Genomic_DNA"/>
</dbReference>
<dbReference type="AlphaFoldDB" id="A0A1X7KL62"/>
<feature type="transmembrane region" description="Helical" evidence="1">
    <location>
        <begin position="73"/>
        <end position="93"/>
    </location>
</feature>
<feature type="transmembrane region" description="Helical" evidence="1">
    <location>
        <begin position="9"/>
        <end position="26"/>
    </location>
</feature>
<organism evidence="2 3">
    <name type="scientific">Paenibacillus aquistagni</name>
    <dbReference type="NCBI Taxonomy" id="1852522"/>
    <lineage>
        <taxon>Bacteria</taxon>
        <taxon>Bacillati</taxon>
        <taxon>Bacillota</taxon>
        <taxon>Bacilli</taxon>
        <taxon>Bacillales</taxon>
        <taxon>Paenibacillaceae</taxon>
        <taxon>Paenibacillus</taxon>
    </lineage>
</organism>
<accession>A0A1X7KL62</accession>
<evidence type="ECO:0008006" key="4">
    <source>
        <dbReference type="Google" id="ProtNLM"/>
    </source>
</evidence>
<keyword evidence="1" id="KW-0812">Transmembrane</keyword>
<protein>
    <recommendedName>
        <fullName evidence="4">DUF3021 domain-containing protein</fullName>
    </recommendedName>
</protein>
<feature type="transmembrane region" description="Helical" evidence="1">
    <location>
        <begin position="32"/>
        <end position="52"/>
    </location>
</feature>
<dbReference type="Proteomes" id="UP000193834">
    <property type="component" value="Unassembled WGS sequence"/>
</dbReference>
<evidence type="ECO:0000313" key="3">
    <source>
        <dbReference type="Proteomes" id="UP000193834"/>
    </source>
</evidence>
<reference evidence="2 3" key="1">
    <citation type="submission" date="2017-04" db="EMBL/GenBank/DDBJ databases">
        <authorList>
            <person name="Afonso C.L."/>
            <person name="Miller P.J."/>
            <person name="Scott M.A."/>
            <person name="Spackman E."/>
            <person name="Goraichik I."/>
            <person name="Dimitrov K.M."/>
            <person name="Suarez D.L."/>
            <person name="Swayne D.E."/>
        </authorList>
    </citation>
    <scope>NUCLEOTIDE SEQUENCE [LARGE SCALE GENOMIC DNA]</scope>
    <source>
        <strain evidence="2 3">11</strain>
    </source>
</reference>